<keyword evidence="1" id="KW-1133">Transmembrane helix</keyword>
<organism evidence="2">
    <name type="scientific">viral metagenome</name>
    <dbReference type="NCBI Taxonomy" id="1070528"/>
    <lineage>
        <taxon>unclassified sequences</taxon>
        <taxon>metagenomes</taxon>
        <taxon>organismal metagenomes</taxon>
    </lineage>
</organism>
<feature type="transmembrane region" description="Helical" evidence="1">
    <location>
        <begin position="63"/>
        <end position="80"/>
    </location>
</feature>
<evidence type="ECO:0000313" key="2">
    <source>
        <dbReference type="EMBL" id="QHS93971.1"/>
    </source>
</evidence>
<dbReference type="AlphaFoldDB" id="A0A6C0BQB2"/>
<accession>A0A6C0BQB2</accession>
<dbReference type="EMBL" id="MN739215">
    <property type="protein sequence ID" value="QHS93971.1"/>
    <property type="molecule type" value="Genomic_DNA"/>
</dbReference>
<protein>
    <submittedName>
        <fullName evidence="2">Uncharacterized protein</fullName>
    </submittedName>
</protein>
<feature type="transmembrane region" description="Helical" evidence="1">
    <location>
        <begin position="86"/>
        <end position="103"/>
    </location>
</feature>
<reference evidence="2" key="1">
    <citation type="journal article" date="2020" name="Nature">
        <title>Giant virus diversity and host interactions through global metagenomics.</title>
        <authorList>
            <person name="Schulz F."/>
            <person name="Roux S."/>
            <person name="Paez-Espino D."/>
            <person name="Jungbluth S."/>
            <person name="Walsh D.A."/>
            <person name="Denef V.J."/>
            <person name="McMahon K.D."/>
            <person name="Konstantinidis K.T."/>
            <person name="Eloe-Fadrosh E.A."/>
            <person name="Kyrpides N.C."/>
            <person name="Woyke T."/>
        </authorList>
    </citation>
    <scope>NUCLEOTIDE SEQUENCE</scope>
    <source>
        <strain evidence="2">GVMAG-M-3300018416-26</strain>
    </source>
</reference>
<keyword evidence="1" id="KW-0812">Transmembrane</keyword>
<keyword evidence="1" id="KW-0472">Membrane</keyword>
<name>A0A6C0BQB2_9ZZZZ</name>
<feature type="transmembrane region" description="Helical" evidence="1">
    <location>
        <begin position="131"/>
        <end position="147"/>
    </location>
</feature>
<evidence type="ECO:0000256" key="1">
    <source>
        <dbReference type="SAM" id="Phobius"/>
    </source>
</evidence>
<proteinExistence type="predicted"/>
<sequence length="152" mass="17825">MIKNVIKLFKKGGGPDCPYKIIGFGFVIGSILCAYPNREENEFTQSLNASQKLRWQNIQTERFHIYISSICISLLTISFFRKVPFWIKLMIMMILTVSIYLVTPKTAYMSDYLIFKEQHNLLRQINRKQQVRYYGSLTFAIISAPFICRSYL</sequence>